<evidence type="ECO:0000313" key="2">
    <source>
        <dbReference type="Proteomes" id="UP000054018"/>
    </source>
</evidence>
<organism evidence="1 2">
    <name type="scientific">Pisolithus microcarpus 441</name>
    <dbReference type="NCBI Taxonomy" id="765257"/>
    <lineage>
        <taxon>Eukaryota</taxon>
        <taxon>Fungi</taxon>
        <taxon>Dikarya</taxon>
        <taxon>Basidiomycota</taxon>
        <taxon>Agaricomycotina</taxon>
        <taxon>Agaricomycetes</taxon>
        <taxon>Agaricomycetidae</taxon>
        <taxon>Boletales</taxon>
        <taxon>Sclerodermatineae</taxon>
        <taxon>Pisolithaceae</taxon>
        <taxon>Pisolithus</taxon>
    </lineage>
</organism>
<evidence type="ECO:0000313" key="1">
    <source>
        <dbReference type="EMBL" id="KIK20110.1"/>
    </source>
</evidence>
<name>A0A0C9Y5W5_9AGAM</name>
<reference evidence="1 2" key="1">
    <citation type="submission" date="2014-04" db="EMBL/GenBank/DDBJ databases">
        <authorList>
            <consortium name="DOE Joint Genome Institute"/>
            <person name="Kuo A."/>
            <person name="Kohler A."/>
            <person name="Costa M.D."/>
            <person name="Nagy L.G."/>
            <person name="Floudas D."/>
            <person name="Copeland A."/>
            <person name="Barry K.W."/>
            <person name="Cichocki N."/>
            <person name="Veneault-Fourrey C."/>
            <person name="LaButti K."/>
            <person name="Lindquist E.A."/>
            <person name="Lipzen A."/>
            <person name="Lundell T."/>
            <person name="Morin E."/>
            <person name="Murat C."/>
            <person name="Sun H."/>
            <person name="Tunlid A."/>
            <person name="Henrissat B."/>
            <person name="Grigoriev I.V."/>
            <person name="Hibbett D.S."/>
            <person name="Martin F."/>
            <person name="Nordberg H.P."/>
            <person name="Cantor M.N."/>
            <person name="Hua S.X."/>
        </authorList>
    </citation>
    <scope>NUCLEOTIDE SEQUENCE [LARGE SCALE GENOMIC DNA]</scope>
    <source>
        <strain evidence="1 2">441</strain>
    </source>
</reference>
<dbReference type="AlphaFoldDB" id="A0A0C9Y5W5"/>
<feature type="non-terminal residue" evidence="1">
    <location>
        <position position="1"/>
    </location>
</feature>
<dbReference type="Proteomes" id="UP000054018">
    <property type="component" value="Unassembled WGS sequence"/>
</dbReference>
<accession>A0A0C9Y5W5</accession>
<keyword evidence="2" id="KW-1185">Reference proteome</keyword>
<dbReference type="EMBL" id="KN833772">
    <property type="protein sequence ID" value="KIK20110.1"/>
    <property type="molecule type" value="Genomic_DNA"/>
</dbReference>
<dbReference type="HOGENOM" id="CLU_2711688_0_0_1"/>
<proteinExistence type="predicted"/>
<protein>
    <submittedName>
        <fullName evidence="1">Uncharacterized protein</fullName>
    </submittedName>
</protein>
<reference evidence="2" key="2">
    <citation type="submission" date="2015-01" db="EMBL/GenBank/DDBJ databases">
        <title>Evolutionary Origins and Diversification of the Mycorrhizal Mutualists.</title>
        <authorList>
            <consortium name="DOE Joint Genome Institute"/>
            <consortium name="Mycorrhizal Genomics Consortium"/>
            <person name="Kohler A."/>
            <person name="Kuo A."/>
            <person name="Nagy L.G."/>
            <person name="Floudas D."/>
            <person name="Copeland A."/>
            <person name="Barry K.W."/>
            <person name="Cichocki N."/>
            <person name="Veneault-Fourrey C."/>
            <person name="LaButti K."/>
            <person name="Lindquist E.A."/>
            <person name="Lipzen A."/>
            <person name="Lundell T."/>
            <person name="Morin E."/>
            <person name="Murat C."/>
            <person name="Riley R."/>
            <person name="Ohm R."/>
            <person name="Sun H."/>
            <person name="Tunlid A."/>
            <person name="Henrissat B."/>
            <person name="Grigoriev I.V."/>
            <person name="Hibbett D.S."/>
            <person name="Martin F."/>
        </authorList>
    </citation>
    <scope>NUCLEOTIDE SEQUENCE [LARGE SCALE GENOMIC DNA]</scope>
    <source>
        <strain evidence="2">441</strain>
    </source>
</reference>
<sequence length="73" mass="8136">VAMTVKDSPPVTPSWLTHGPLEKLTAVFTEVISTNNQVRSAEVPFPTECEHIDKGRRVEGGAWRPERIHSSRV</sequence>
<gene>
    <name evidence="1" type="ORF">PISMIDRAFT_682623</name>
</gene>
<feature type="non-terminal residue" evidence="1">
    <location>
        <position position="73"/>
    </location>
</feature>